<dbReference type="NCBIfam" id="TIGR01646">
    <property type="entry name" value="vgr_GE"/>
    <property type="match status" value="1"/>
</dbReference>
<comment type="similarity">
    <text evidence="1">Belongs to the VgrG protein family.</text>
</comment>
<dbReference type="InterPro" id="IPR054030">
    <property type="entry name" value="Gp5_Vgr_C"/>
</dbReference>
<dbReference type="RefSeq" id="WP_394848642.1">
    <property type="nucleotide sequence ID" value="NZ_CP089982.1"/>
</dbReference>
<evidence type="ECO:0000259" key="2">
    <source>
        <dbReference type="Pfam" id="PF04717"/>
    </source>
</evidence>
<sequence>MDSPADVFGAIHEDLSFQLTITDLDTNLLRVASFRAVEELSVLFQYTIVVGIDPEDIAKLEEALGRDATFVIERDDKPVRRVRGIITDVSPDGAFVRKSQSRVVLTLEPRLANLRYSGGFRIFQEKAVHEIVTELCQAEQIECLWYVRPVPQKRTYCTQLDESDLEFITRLASEEGMHFYFKHDEDKTSVVFSNEPRGYEPVAPDLSLSFNETQGAVSDEHVRSIQRTQRVRVGAFEHRDYNFLEPGKSLMSRVETPGKETAGNSHKREWRDYPGRFIDKDGPGKALAQQRLDEMRSDAFVLVGSAYSPRLVAGATFSVTGHRDEGFNRSLLLTRVELEGSVEGALQDVGGFRGSLGLTSFVAVPAEVPIRPTRWRKPPSRIQSARVVGPKDGDPFVDDRGRVKVQFFWDRDGKFNENSSCWIRMMTPVAHVDEGFWQAHKVGSEVIVGFIDDDIDRPLIMGAVYNAIQSQPHPLPSQVAKSTWKTKSIPGNAGFNEITQDNTAGNENLFMHAQKNRSTVVLANHTETVGANQTSTIGANQTVTVGASQTVTVGAARSVTVGAAHTVSVGADETNSVKGKRTETVDTGESVTVKAGRSHTISGGDTLGVTGDRAVTVSAKDSLKALSKEDVVDTTFDLNAGTSITIHHGGDSTLTLKAGEATLNTTSKIVLSNPSGTITLGGGKVEIVAASEVSLGAGAAKLSLKSDGTVAVSGAKEVGVACNSSSVKLEPAQATFNGAKVNVTATGMMEISGALIKIN</sequence>
<dbReference type="Gene3D" id="2.40.50.230">
    <property type="entry name" value="Gp5 N-terminal domain"/>
    <property type="match status" value="1"/>
</dbReference>
<organism evidence="4 5">
    <name type="scientific">Pendulispora brunnea</name>
    <dbReference type="NCBI Taxonomy" id="2905690"/>
    <lineage>
        <taxon>Bacteria</taxon>
        <taxon>Pseudomonadati</taxon>
        <taxon>Myxococcota</taxon>
        <taxon>Myxococcia</taxon>
        <taxon>Myxococcales</taxon>
        <taxon>Sorangiineae</taxon>
        <taxon>Pendulisporaceae</taxon>
        <taxon>Pendulispora</taxon>
    </lineage>
</organism>
<dbReference type="Proteomes" id="UP001379533">
    <property type="component" value="Chromosome"/>
</dbReference>
<dbReference type="Pfam" id="PF22178">
    <property type="entry name" value="Gp5_trimer_C"/>
    <property type="match status" value="1"/>
</dbReference>
<dbReference type="Gene3D" id="3.55.50.10">
    <property type="entry name" value="Baseplate protein-like domains"/>
    <property type="match status" value="1"/>
</dbReference>
<dbReference type="Pfam" id="PF04717">
    <property type="entry name" value="Phage_base_V"/>
    <property type="match status" value="1"/>
</dbReference>
<feature type="domain" description="Gp5/Type VI secretion system Vgr protein OB-fold" evidence="2">
    <location>
        <begin position="398"/>
        <end position="465"/>
    </location>
</feature>
<evidence type="ECO:0000313" key="5">
    <source>
        <dbReference type="Proteomes" id="UP001379533"/>
    </source>
</evidence>
<dbReference type="Pfam" id="PF05954">
    <property type="entry name" value="Phage_GPD"/>
    <property type="match status" value="1"/>
</dbReference>
<evidence type="ECO:0000256" key="1">
    <source>
        <dbReference type="ARBA" id="ARBA00005558"/>
    </source>
</evidence>
<gene>
    <name evidence="4" type="primary">vgrG</name>
    <name evidence="4" type="ORF">LZC95_14425</name>
</gene>
<protein>
    <submittedName>
        <fullName evidence="4">Type VI secretion system tip protein VgrG</fullName>
    </submittedName>
</protein>
<dbReference type="InterPro" id="IPR006531">
    <property type="entry name" value="Gp5/Vgr_OB"/>
</dbReference>
<evidence type="ECO:0000259" key="3">
    <source>
        <dbReference type="Pfam" id="PF22178"/>
    </source>
</evidence>
<dbReference type="NCBIfam" id="TIGR03361">
    <property type="entry name" value="VI_Rhs_Vgr"/>
    <property type="match status" value="1"/>
</dbReference>
<proteinExistence type="inferred from homology"/>
<dbReference type="InterPro" id="IPR037026">
    <property type="entry name" value="Vgr_OB-fold_dom_sf"/>
</dbReference>
<name>A0ABZ2KH71_9BACT</name>
<keyword evidence="5" id="KW-1185">Reference proteome</keyword>
<dbReference type="InterPro" id="IPR006533">
    <property type="entry name" value="T6SS_Vgr_RhsGE"/>
</dbReference>
<evidence type="ECO:0000313" key="4">
    <source>
        <dbReference type="EMBL" id="WXA98023.1"/>
    </source>
</evidence>
<dbReference type="Gene3D" id="4.10.220.110">
    <property type="match status" value="1"/>
</dbReference>
<feature type="domain" description="Gp5/Type VI secretion system Vgr C-terminal trimerisation" evidence="3">
    <location>
        <begin position="482"/>
        <end position="593"/>
    </location>
</feature>
<dbReference type="InterPro" id="IPR017847">
    <property type="entry name" value="T6SS_RhsGE_Vgr_subset"/>
</dbReference>
<reference evidence="4 5" key="1">
    <citation type="submission" date="2021-12" db="EMBL/GenBank/DDBJ databases">
        <title>Discovery of the Pendulisporaceae a myxobacterial family with distinct sporulation behavior and unique specialized metabolism.</title>
        <authorList>
            <person name="Garcia R."/>
            <person name="Popoff A."/>
            <person name="Bader C.D."/>
            <person name="Loehr J."/>
            <person name="Walesch S."/>
            <person name="Walt C."/>
            <person name="Boldt J."/>
            <person name="Bunk B."/>
            <person name="Haeckl F.J.F.P.J."/>
            <person name="Gunesch A.P."/>
            <person name="Birkelbach J."/>
            <person name="Nuebel U."/>
            <person name="Pietschmann T."/>
            <person name="Bach T."/>
            <person name="Mueller R."/>
        </authorList>
    </citation>
    <scope>NUCLEOTIDE SEQUENCE [LARGE SCALE GENOMIC DNA]</scope>
    <source>
        <strain evidence="4 5">MSr12523</strain>
    </source>
</reference>
<dbReference type="SUPFAM" id="SSF69255">
    <property type="entry name" value="gp5 N-terminal domain-like"/>
    <property type="match status" value="1"/>
</dbReference>
<dbReference type="EMBL" id="CP089982">
    <property type="protein sequence ID" value="WXA98023.1"/>
    <property type="molecule type" value="Genomic_DNA"/>
</dbReference>
<dbReference type="SUPFAM" id="SSF69279">
    <property type="entry name" value="Phage tail proteins"/>
    <property type="match status" value="2"/>
</dbReference>
<accession>A0ABZ2KH71</accession>
<dbReference type="SUPFAM" id="SSF69349">
    <property type="entry name" value="Phage fibre proteins"/>
    <property type="match status" value="1"/>
</dbReference>
<dbReference type="Gene3D" id="2.30.110.50">
    <property type="match status" value="1"/>
</dbReference>